<feature type="transmembrane region" description="Helical" evidence="7">
    <location>
        <begin position="12"/>
        <end position="29"/>
    </location>
</feature>
<protein>
    <recommendedName>
        <fullName evidence="7">Endolytic murein transglycosylase</fullName>
        <ecNumber evidence="7">4.2.2.29</ecNumber>
    </recommendedName>
    <alternativeName>
        <fullName evidence="7">Peptidoglycan lytic transglycosylase</fullName>
    </alternativeName>
    <alternativeName>
        <fullName evidence="7">Peptidoglycan polymerization terminase</fullName>
    </alternativeName>
</protein>
<dbReference type="GO" id="GO:0009252">
    <property type="term" value="P:peptidoglycan biosynthetic process"/>
    <property type="evidence" value="ECO:0007669"/>
    <property type="project" value="UniProtKB-UniRule"/>
</dbReference>
<evidence type="ECO:0000313" key="11">
    <source>
        <dbReference type="Proteomes" id="UP000528432"/>
    </source>
</evidence>
<dbReference type="AlphaFoldDB" id="A0A239ZSJ4"/>
<evidence type="ECO:0000256" key="3">
    <source>
        <dbReference type="ARBA" id="ARBA00022989"/>
    </source>
</evidence>
<dbReference type="Gene3D" id="3.30.160.60">
    <property type="entry name" value="Classic Zinc Finger"/>
    <property type="match status" value="1"/>
</dbReference>
<dbReference type="GO" id="GO:0005886">
    <property type="term" value="C:plasma membrane"/>
    <property type="evidence" value="ECO:0007669"/>
    <property type="project" value="UniProtKB-SubCell"/>
</dbReference>
<dbReference type="PANTHER" id="PTHR30518">
    <property type="entry name" value="ENDOLYTIC MUREIN TRANSGLYCOSYLASE"/>
    <property type="match status" value="1"/>
</dbReference>
<dbReference type="HAMAP" id="MF_02065">
    <property type="entry name" value="MltG"/>
    <property type="match status" value="1"/>
</dbReference>
<dbReference type="EMBL" id="JABFIF010000018">
    <property type="protein sequence ID" value="NOH16524.1"/>
    <property type="molecule type" value="Genomic_DNA"/>
</dbReference>
<keyword evidence="10" id="KW-1185">Reference proteome</keyword>
<keyword evidence="6 7" id="KW-0961">Cell wall biogenesis/degradation</keyword>
<dbReference type="STRING" id="1494.SAMN05216497_10126"/>
<dbReference type="EC" id="4.2.2.29" evidence="7"/>
<accession>A0A239ZSJ4</accession>
<keyword evidence="1 7" id="KW-1003">Cell membrane</keyword>
<evidence type="ECO:0000256" key="1">
    <source>
        <dbReference type="ARBA" id="ARBA00022475"/>
    </source>
</evidence>
<keyword evidence="5 7" id="KW-0456">Lyase</keyword>
<reference evidence="8 11" key="2">
    <citation type="submission" date="2020-05" db="EMBL/GenBank/DDBJ databases">
        <title>Draft genome sequence of Clostridium cochlearium strain AGROS13 isolated from a sheep dairy farm in New Zealand.</title>
        <authorList>
            <person name="Gupta T.B."/>
            <person name="Jauregui R."/>
            <person name="Risson A.N."/>
            <person name="Brightwell G."/>
            <person name="Maclean P."/>
        </authorList>
    </citation>
    <scope>NUCLEOTIDE SEQUENCE [LARGE SCALE GENOMIC DNA]</scope>
    <source>
        <strain evidence="8 11">AGROS13</strain>
    </source>
</reference>
<evidence type="ECO:0000256" key="5">
    <source>
        <dbReference type="ARBA" id="ARBA00023239"/>
    </source>
</evidence>
<comment type="catalytic activity">
    <reaction evidence="7">
        <text>a peptidoglycan chain = a peptidoglycan chain with N-acetyl-1,6-anhydromuramyl-[peptide] at the reducing end + a peptidoglycan chain with N-acetylglucosamine at the non-reducing end.</text>
        <dbReference type="EC" id="4.2.2.29"/>
    </reaction>
</comment>
<evidence type="ECO:0000313" key="10">
    <source>
        <dbReference type="Proteomes" id="UP000198811"/>
    </source>
</evidence>
<dbReference type="Pfam" id="PF02618">
    <property type="entry name" value="YceG"/>
    <property type="match status" value="1"/>
</dbReference>
<dbReference type="FunFam" id="3.30.1490.480:FF:000010">
    <property type="entry name" value="Endolytic murein transglycosylase"/>
    <property type="match status" value="1"/>
</dbReference>
<evidence type="ECO:0000256" key="2">
    <source>
        <dbReference type="ARBA" id="ARBA00022692"/>
    </source>
</evidence>
<dbReference type="NCBIfam" id="TIGR00247">
    <property type="entry name" value="endolytic transglycosylase MltG"/>
    <property type="match status" value="1"/>
</dbReference>
<evidence type="ECO:0000256" key="6">
    <source>
        <dbReference type="ARBA" id="ARBA00023316"/>
    </source>
</evidence>
<evidence type="ECO:0000256" key="4">
    <source>
        <dbReference type="ARBA" id="ARBA00023136"/>
    </source>
</evidence>
<comment type="caution">
    <text evidence="8">The sequence shown here is derived from an EMBL/GenBank/DDBJ whole genome shotgun (WGS) entry which is preliminary data.</text>
</comment>
<keyword evidence="3 7" id="KW-1133">Transmembrane helix</keyword>
<dbReference type="InterPro" id="IPR003770">
    <property type="entry name" value="MLTG-like"/>
</dbReference>
<comment type="subcellular location">
    <subcellularLocation>
        <location evidence="7">Cell membrane</location>
        <topology evidence="7">Single-pass membrane protein</topology>
    </subcellularLocation>
</comment>
<dbReference type="Gene3D" id="3.30.1490.480">
    <property type="entry name" value="Endolytic murein transglycosylase"/>
    <property type="match status" value="2"/>
</dbReference>
<name>A0A239ZSJ4_CLOCO</name>
<dbReference type="GeneID" id="70576815"/>
<dbReference type="Proteomes" id="UP000198811">
    <property type="component" value="Unassembled WGS sequence"/>
</dbReference>
<evidence type="ECO:0000313" key="9">
    <source>
        <dbReference type="EMBL" id="SDK80541.1"/>
    </source>
</evidence>
<dbReference type="RefSeq" id="WP_089862907.1">
    <property type="nucleotide sequence ID" value="NZ_CP173238.1"/>
</dbReference>
<gene>
    <name evidence="7 8" type="primary">mltG</name>
    <name evidence="8" type="ORF">HMJ28_09015</name>
    <name evidence="9" type="ORF">SAMN05216497_10126</name>
</gene>
<proteinExistence type="inferred from homology"/>
<dbReference type="GO" id="GO:0008932">
    <property type="term" value="F:lytic endotransglycosylase activity"/>
    <property type="evidence" value="ECO:0007669"/>
    <property type="project" value="UniProtKB-UniRule"/>
</dbReference>
<feature type="site" description="Important for catalytic activity" evidence="7">
    <location>
        <position position="225"/>
    </location>
</feature>
<dbReference type="CDD" id="cd08010">
    <property type="entry name" value="MltG_like"/>
    <property type="match status" value="1"/>
</dbReference>
<keyword evidence="2 7" id="KW-0812">Transmembrane</keyword>
<dbReference type="EMBL" id="FNGL01000001">
    <property type="protein sequence ID" value="SDK80541.1"/>
    <property type="molecule type" value="Genomic_DNA"/>
</dbReference>
<organism evidence="8 11">
    <name type="scientific">Clostridium cochlearium</name>
    <dbReference type="NCBI Taxonomy" id="1494"/>
    <lineage>
        <taxon>Bacteria</taxon>
        <taxon>Bacillati</taxon>
        <taxon>Bacillota</taxon>
        <taxon>Clostridia</taxon>
        <taxon>Eubacteriales</taxon>
        <taxon>Clostridiaceae</taxon>
        <taxon>Clostridium</taxon>
    </lineage>
</organism>
<reference evidence="9 10" key="1">
    <citation type="submission" date="2016-10" db="EMBL/GenBank/DDBJ databases">
        <authorList>
            <person name="Varghese N."/>
            <person name="Submissions S."/>
        </authorList>
    </citation>
    <scope>NUCLEOTIDE SEQUENCE [LARGE SCALE GENOMIC DNA]</scope>
    <source>
        <strain evidence="9 10">NLAE-zl-C224</strain>
    </source>
</reference>
<dbReference type="OrthoDB" id="9814591at2"/>
<comment type="function">
    <text evidence="7">Functions as a peptidoglycan terminase that cleaves nascent peptidoglycan strands endolytically to terminate their elongation.</text>
</comment>
<sequence>MGKRKKTGKRIFLIFCIVTLSIIGAITYYKNVIKHPFKVKDESFKIMVEEGSGIYTVLNTMKNDGKIKNATLIKKYLKYNNMLLSINPGTYTIKSDATVDEFIEQLNKGIDENTVKITIPEGYDINKIASLLEEKGIIKKEDFIKKCREYEKPKYIKDINNRKYVLEGYLFPDTYNLKKDMDGEKIISIMYNRFEEVVKDLKDQYEIQDEELDKIITLASIVEKEAEVNEERGKVASVFHNRIKKGIKMESCATVLYAMGKHKDKLYYKDLEIKSPYNTYKNMGLPPGPICSPGIESIKATINPEKTNYLYFVSNNDGTHFFTDNYAEFLKVKKITQGD</sequence>
<keyword evidence="4 7" id="KW-0472">Membrane</keyword>
<dbReference type="PANTHER" id="PTHR30518:SF2">
    <property type="entry name" value="ENDOLYTIC MUREIN TRANSGLYCOSYLASE"/>
    <property type="match status" value="1"/>
</dbReference>
<dbReference type="Proteomes" id="UP000528432">
    <property type="component" value="Unassembled WGS sequence"/>
</dbReference>
<dbReference type="GO" id="GO:0071555">
    <property type="term" value="P:cell wall organization"/>
    <property type="evidence" value="ECO:0007669"/>
    <property type="project" value="UniProtKB-KW"/>
</dbReference>
<evidence type="ECO:0000256" key="7">
    <source>
        <dbReference type="HAMAP-Rule" id="MF_02065"/>
    </source>
</evidence>
<comment type="similarity">
    <text evidence="7">Belongs to the transglycosylase MltG family.</text>
</comment>
<evidence type="ECO:0000313" key="8">
    <source>
        <dbReference type="EMBL" id="NOH16524.1"/>
    </source>
</evidence>